<dbReference type="Proteomes" id="UP000001208">
    <property type="component" value="Chromosome"/>
</dbReference>
<evidence type="ECO:0000256" key="3">
    <source>
        <dbReference type="SAM" id="SignalP"/>
    </source>
</evidence>
<evidence type="ECO:0000313" key="5">
    <source>
        <dbReference type="EMBL" id="ACF14572.1"/>
    </source>
</evidence>
<dbReference type="EMBL" id="CP001100">
    <property type="protein sequence ID" value="ACF14572.1"/>
    <property type="molecule type" value="Genomic_DNA"/>
</dbReference>
<accession>B3QVH2</accession>
<dbReference type="KEGG" id="cts:Ctha_2120"/>
<feature type="domain" description="Bacterial surface antigen (D15)" evidence="4">
    <location>
        <begin position="90"/>
        <end position="355"/>
    </location>
</feature>
<dbReference type="Pfam" id="PF01103">
    <property type="entry name" value="Omp85"/>
    <property type="match status" value="1"/>
</dbReference>
<keyword evidence="3" id="KW-0732">Signal</keyword>
<feature type="chain" id="PRO_5002795800" evidence="3">
    <location>
        <begin position="26"/>
        <end position="386"/>
    </location>
</feature>
<organism evidence="5 6">
    <name type="scientific">Chloroherpeton thalassium (strain ATCC 35110 / GB-78)</name>
    <dbReference type="NCBI Taxonomy" id="517418"/>
    <lineage>
        <taxon>Bacteria</taxon>
        <taxon>Pseudomonadati</taxon>
        <taxon>Chlorobiota</taxon>
        <taxon>Chlorobiia</taxon>
        <taxon>Chlorobiales</taxon>
        <taxon>Chloroherpetonaceae</taxon>
        <taxon>Chloroherpeton</taxon>
    </lineage>
</organism>
<dbReference type="RefSeq" id="WP_012500655.1">
    <property type="nucleotide sequence ID" value="NC_011026.1"/>
</dbReference>
<dbReference type="InterPro" id="IPR000184">
    <property type="entry name" value="Bac_surfAg_D15"/>
</dbReference>
<evidence type="ECO:0000256" key="2">
    <source>
        <dbReference type="ARBA" id="ARBA00023136"/>
    </source>
</evidence>
<dbReference type="Gene3D" id="2.40.160.50">
    <property type="entry name" value="membrane protein fhac: a member of the omp85/tpsb transporter family"/>
    <property type="match status" value="1"/>
</dbReference>
<keyword evidence="6" id="KW-1185">Reference proteome</keyword>
<comment type="subcellular location">
    <subcellularLocation>
        <location evidence="1">Membrane</location>
    </subcellularLocation>
</comment>
<evidence type="ECO:0000256" key="1">
    <source>
        <dbReference type="ARBA" id="ARBA00004370"/>
    </source>
</evidence>
<feature type="signal peptide" evidence="3">
    <location>
        <begin position="1"/>
        <end position="25"/>
    </location>
</feature>
<proteinExistence type="predicted"/>
<evidence type="ECO:0000313" key="6">
    <source>
        <dbReference type="Proteomes" id="UP000001208"/>
    </source>
</evidence>
<reference evidence="5 6" key="1">
    <citation type="submission" date="2008-06" db="EMBL/GenBank/DDBJ databases">
        <title>Complete sequence of Chloroherpeton thalassium ATCC 35110.</title>
        <authorList>
            <consortium name="US DOE Joint Genome Institute"/>
            <person name="Lucas S."/>
            <person name="Copeland A."/>
            <person name="Lapidus A."/>
            <person name="Glavina del Rio T."/>
            <person name="Dalin E."/>
            <person name="Tice H."/>
            <person name="Bruce D."/>
            <person name="Goodwin L."/>
            <person name="Pitluck S."/>
            <person name="Schmutz J."/>
            <person name="Larimer F."/>
            <person name="Land M."/>
            <person name="Hauser L."/>
            <person name="Kyrpides N."/>
            <person name="Mikhailova N."/>
            <person name="Liu Z."/>
            <person name="Li T."/>
            <person name="Zhao F."/>
            <person name="Overmann J."/>
            <person name="Bryant D.A."/>
            <person name="Richardson P."/>
        </authorList>
    </citation>
    <scope>NUCLEOTIDE SEQUENCE [LARGE SCALE GENOMIC DNA]</scope>
    <source>
        <strain evidence="6">ATCC 35110 / GB-78</strain>
    </source>
</reference>
<name>B3QVH2_CHLT3</name>
<evidence type="ECO:0000259" key="4">
    <source>
        <dbReference type="Pfam" id="PF01103"/>
    </source>
</evidence>
<dbReference type="HOGENOM" id="CLU_046092_0_0_10"/>
<dbReference type="STRING" id="517418.Ctha_2120"/>
<dbReference type="GO" id="GO:0019867">
    <property type="term" value="C:outer membrane"/>
    <property type="evidence" value="ECO:0007669"/>
    <property type="project" value="InterPro"/>
</dbReference>
<gene>
    <name evidence="5" type="ordered locus">Ctha_2120</name>
</gene>
<dbReference type="OrthoDB" id="9771071at2"/>
<sequence length="386" mass="44445">MTTRPIRIWSLIFSFSFIQAAFAVAESPKFQQDSLSICQIYMNREAKLESSSNAGFPFIAYTPETKLLGGIAGMYYFRDKTDSTFFRPSSFTGGISYSQRKQLSLITNFDVYFNHGKYRLFGRLSYEKYPFFFYGIGRNSLESDKEKYSPETYELHLNFLNMFQKLPVGQGWNFGLTYHFRLDHLLKLERNGQLNNLSVKGINGGIVSGFGFTLNRDARNNVFSTACGSFYELTATFHTKFIGSDYTFNRYTFDARRYYAFAKDHIIAFQTYFSFIAGNPPFYLLSLLGGDQLLRGYFLGRFRDNHLAVCQAEYRFPLWWHFGLAVFGGVGEVSHRVKTFQLSEVQYGGGVGLRYFLKPDERLAIRADLGFGENSTQLYLTLLEAF</sequence>
<protein>
    <submittedName>
        <fullName evidence="5">Outer membrane protein/protective antigen OMA87-like protein</fullName>
    </submittedName>
</protein>
<dbReference type="eggNOG" id="COG0729">
    <property type="taxonomic scope" value="Bacteria"/>
</dbReference>
<keyword evidence="2" id="KW-0472">Membrane</keyword>
<dbReference type="AlphaFoldDB" id="B3QVH2"/>